<sequence length="309" mass="33075">MELALWILLPLLIIGLVVVGMKRLRARNSADVAAAISADAARAASSRLSGDEHREVYRALAQGNFMAGVQAYRAATGDGIKSCIIAVRSMEHYPQAFTSDLEPESDPISEALARERAHDAAGVAPVEAPAAERESSDLESPESSEAFVIPNDWTESFGSDAERTSTSFKVSYLLDGEAREFGSEDLPPAEHDQFLSLVRDGDLDGAGALIAKYSGLDAAEIRKMLEVSPLNGNVANPGANISDFSFDGDGPDGAVRFSVGDLPEPERGRFLEHLRMGRVDEATAIVARHTGLPEDMIRTLLTAFDDGTD</sequence>
<evidence type="ECO:0000313" key="2">
    <source>
        <dbReference type="EMBL" id="MBB2995327.1"/>
    </source>
</evidence>
<accession>A0A839QHT5</accession>
<keyword evidence="3" id="KW-1185">Reference proteome</keyword>
<name>A0A839QHT5_9MICC</name>
<comment type="caution">
    <text evidence="2">The sequence shown here is derived from an EMBL/GenBank/DDBJ whole genome shotgun (WGS) entry which is preliminary data.</text>
</comment>
<evidence type="ECO:0000313" key="3">
    <source>
        <dbReference type="Proteomes" id="UP000523000"/>
    </source>
</evidence>
<reference evidence="2 3" key="1">
    <citation type="submission" date="2020-08" db="EMBL/GenBank/DDBJ databases">
        <title>Sequencing the genomes of 1000 actinobacteria strains.</title>
        <authorList>
            <person name="Klenk H.-P."/>
        </authorList>
    </citation>
    <scope>NUCLEOTIDE SEQUENCE [LARGE SCALE GENOMIC DNA]</scope>
    <source>
        <strain evidence="2 3">DSM 22826</strain>
    </source>
</reference>
<feature type="compositionally biased region" description="Low complexity" evidence="1">
    <location>
        <begin position="120"/>
        <end position="129"/>
    </location>
</feature>
<proteinExistence type="predicted"/>
<dbReference type="RefSeq" id="WP_183510610.1">
    <property type="nucleotide sequence ID" value="NZ_BAABGK010000022.1"/>
</dbReference>
<dbReference type="AlphaFoldDB" id="A0A839QHT5"/>
<feature type="region of interest" description="Disordered" evidence="1">
    <location>
        <begin position="116"/>
        <end position="144"/>
    </location>
</feature>
<protein>
    <submittedName>
        <fullName evidence="2">Uncharacterized protein</fullName>
    </submittedName>
</protein>
<dbReference type="EMBL" id="JACHVS010000001">
    <property type="protein sequence ID" value="MBB2995327.1"/>
    <property type="molecule type" value="Genomic_DNA"/>
</dbReference>
<gene>
    <name evidence="2" type="ORF">E9229_001518</name>
</gene>
<dbReference type="Proteomes" id="UP000523000">
    <property type="component" value="Unassembled WGS sequence"/>
</dbReference>
<organism evidence="2 3">
    <name type="scientific">Paeniglutamicibacter cryotolerans</name>
    <dbReference type="NCBI Taxonomy" id="670079"/>
    <lineage>
        <taxon>Bacteria</taxon>
        <taxon>Bacillati</taxon>
        <taxon>Actinomycetota</taxon>
        <taxon>Actinomycetes</taxon>
        <taxon>Micrococcales</taxon>
        <taxon>Micrococcaceae</taxon>
        <taxon>Paeniglutamicibacter</taxon>
    </lineage>
</organism>
<evidence type="ECO:0000256" key="1">
    <source>
        <dbReference type="SAM" id="MobiDB-lite"/>
    </source>
</evidence>